<gene>
    <name evidence="4" type="ORF">FB192DRAFT_1444528</name>
</gene>
<dbReference type="InterPro" id="IPR000582">
    <property type="entry name" value="Acyl-CoA-binding_protein"/>
</dbReference>
<dbReference type="Gene3D" id="1.20.80.10">
    <property type="match status" value="1"/>
</dbReference>
<evidence type="ECO:0000259" key="3">
    <source>
        <dbReference type="PROSITE" id="PS51228"/>
    </source>
</evidence>
<sequence length="286" mass="33258">MPFTNTTPSESLYVTQIRFCRALAVVRSLPTKTNAAFQPSLSDKMHLYGLYKQAIAGDCSLKRPNARETLLYAKWRAWDSMKGKNPIEAQVTYIHALVELLEEFLTQNPYSDLTTSLNESLNYLIEVEDDSYEAEIWDASDQYYTQQEQFPSSQSTPTTLDFPLTPQASEYIHKHHKDDYAHTLYEDLFDQQRSYNTPISMLQSEVTALCREMRSLQFISSKSIFQWHWLWFLKSVAKHAIFNCLSSILLFFVLWRRKSPIAYAVISYVGPRVRDVLQYLTSRIIA</sequence>
<dbReference type="InterPro" id="IPR035984">
    <property type="entry name" value="Acyl-CoA-binding_sf"/>
</dbReference>
<dbReference type="GO" id="GO:0006631">
    <property type="term" value="P:fatty acid metabolic process"/>
    <property type="evidence" value="ECO:0007669"/>
    <property type="project" value="TreeGrafter"/>
</dbReference>
<dbReference type="PANTHER" id="PTHR23310">
    <property type="entry name" value="ACYL-COA-BINDING PROTEIN, ACBP"/>
    <property type="match status" value="1"/>
</dbReference>
<reference evidence="4 5" key="1">
    <citation type="submission" date="2019-09" db="EMBL/GenBank/DDBJ databases">
        <authorList>
            <consortium name="DOE Joint Genome Institute"/>
            <person name="Mondo S.J."/>
            <person name="Navarro-Mendoza M.I."/>
            <person name="Perez-Arques C."/>
            <person name="Panchal S."/>
            <person name="Nicolas F.E."/>
            <person name="Ganguly P."/>
            <person name="Pangilinan J."/>
            <person name="Grigoriev I."/>
            <person name="Heitman J."/>
            <person name="Sanya K."/>
            <person name="Garre V."/>
        </authorList>
    </citation>
    <scope>NUCLEOTIDE SEQUENCE [LARGE SCALE GENOMIC DNA]</scope>
    <source>
        <strain evidence="4 5">MU402</strain>
    </source>
</reference>
<evidence type="ECO:0000313" key="5">
    <source>
        <dbReference type="Proteomes" id="UP000469890"/>
    </source>
</evidence>
<dbReference type="Proteomes" id="UP000469890">
    <property type="component" value="Unassembled WGS sequence"/>
</dbReference>
<feature type="domain" description="ACB" evidence="3">
    <location>
        <begin position="15"/>
        <end position="106"/>
    </location>
</feature>
<evidence type="ECO:0000256" key="2">
    <source>
        <dbReference type="ARBA" id="ARBA00023121"/>
    </source>
</evidence>
<dbReference type="InterPro" id="IPR014352">
    <property type="entry name" value="FERM/acyl-CoA-bd_prot_sf"/>
</dbReference>
<evidence type="ECO:0000256" key="1">
    <source>
        <dbReference type="ARBA" id="ARBA00005567"/>
    </source>
</evidence>
<comment type="similarity">
    <text evidence="1">Belongs to the ACBP family.</text>
</comment>
<name>A0A8H4BQJ1_MUCCL</name>
<dbReference type="EMBL" id="JAAECE010000002">
    <property type="protein sequence ID" value="KAF1805768.1"/>
    <property type="molecule type" value="Genomic_DNA"/>
</dbReference>
<organism evidence="4 5">
    <name type="scientific">Mucor circinelloides f. lusitanicus</name>
    <name type="common">Mucor racemosus var. lusitanicus</name>
    <dbReference type="NCBI Taxonomy" id="29924"/>
    <lineage>
        <taxon>Eukaryota</taxon>
        <taxon>Fungi</taxon>
        <taxon>Fungi incertae sedis</taxon>
        <taxon>Mucoromycota</taxon>
        <taxon>Mucoromycotina</taxon>
        <taxon>Mucoromycetes</taxon>
        <taxon>Mucorales</taxon>
        <taxon>Mucorineae</taxon>
        <taxon>Mucoraceae</taxon>
        <taxon>Mucor</taxon>
    </lineage>
</organism>
<protein>
    <submittedName>
        <fullName evidence="4">Acyl CoA binding protein-domain-containing protein</fullName>
    </submittedName>
</protein>
<dbReference type="PROSITE" id="PS51228">
    <property type="entry name" value="ACB_2"/>
    <property type="match status" value="1"/>
</dbReference>
<evidence type="ECO:0000313" key="4">
    <source>
        <dbReference type="EMBL" id="KAF1805768.1"/>
    </source>
</evidence>
<dbReference type="Pfam" id="PF00887">
    <property type="entry name" value="ACBP"/>
    <property type="match status" value="1"/>
</dbReference>
<keyword evidence="2" id="KW-0446">Lipid-binding</keyword>
<dbReference type="SUPFAM" id="SSF47027">
    <property type="entry name" value="Acyl-CoA binding protein"/>
    <property type="match status" value="1"/>
</dbReference>
<dbReference type="GO" id="GO:0000062">
    <property type="term" value="F:fatty-acyl-CoA binding"/>
    <property type="evidence" value="ECO:0007669"/>
    <property type="project" value="InterPro"/>
</dbReference>
<dbReference type="PANTHER" id="PTHR23310:SF62">
    <property type="entry name" value="ACYL-COA BINDING PROTEIN 1, ISOFORM A"/>
    <property type="match status" value="1"/>
</dbReference>
<comment type="caution">
    <text evidence="4">The sequence shown here is derived from an EMBL/GenBank/DDBJ whole genome shotgun (WGS) entry which is preliminary data.</text>
</comment>
<proteinExistence type="inferred from homology"/>
<dbReference type="AlphaFoldDB" id="A0A8H4BQJ1"/>
<accession>A0A8H4BQJ1</accession>